<dbReference type="InterPro" id="IPR001387">
    <property type="entry name" value="Cro/C1-type_HTH"/>
</dbReference>
<dbReference type="InterPro" id="IPR010982">
    <property type="entry name" value="Lambda_DNA-bd_dom_sf"/>
</dbReference>
<evidence type="ECO:0000313" key="3">
    <source>
        <dbReference type="Proteomes" id="UP000518188"/>
    </source>
</evidence>
<feature type="domain" description="HTH cro/C1-type" evidence="1">
    <location>
        <begin position="32"/>
        <end position="83"/>
    </location>
</feature>
<dbReference type="PANTHER" id="PTHR35010">
    <property type="entry name" value="BLL4672 PROTEIN-RELATED"/>
    <property type="match status" value="1"/>
</dbReference>
<dbReference type="PANTHER" id="PTHR35010:SF2">
    <property type="entry name" value="BLL4672 PROTEIN"/>
    <property type="match status" value="1"/>
</dbReference>
<sequence length="306" mass="34400">MEANRRLHQFLRARREALTPPDVGLAWNAEGRRVRGLRRDEVARLAGVSVDYYTRLEQGRARNVSDQVLDSVANALRLEPLERSHLHTLAHPAKENAAPPNPRRVRPSVQLALDGMVCLPACVRDMRMNVLGANIMWRNLFRDLSNITPIQNIARWTFLDPRAQEVYPEWERVAREIVDTLQRSAAKFPTDPDLVQLVGELNIGSPEFSRWWSDRRVYQRSTGVKRIRNTVVGEIALNYDAFSAVAGEDEQVLVIYTAPVGSPADEQLRLLASWDAEATAEPADTPATVTQGIQSAPFIESTNHPA</sequence>
<reference evidence="2 3" key="1">
    <citation type="submission" date="2020-04" db="EMBL/GenBank/DDBJ databases">
        <title>MicrobeNet Type strains.</title>
        <authorList>
            <person name="Nicholson A.C."/>
        </authorList>
    </citation>
    <scope>NUCLEOTIDE SEQUENCE [LARGE SCALE GENOMIC DNA]</scope>
    <source>
        <strain evidence="2 3">ATCC 700731</strain>
    </source>
</reference>
<dbReference type="SMART" id="SM00530">
    <property type="entry name" value="HTH_XRE"/>
    <property type="match status" value="1"/>
</dbReference>
<dbReference type="InterPro" id="IPR041413">
    <property type="entry name" value="MLTR_LBD"/>
</dbReference>
<dbReference type="SUPFAM" id="SSF47413">
    <property type="entry name" value="lambda repressor-like DNA-binding domains"/>
    <property type="match status" value="1"/>
</dbReference>
<dbReference type="EMBL" id="JAAXPJ010000002">
    <property type="protein sequence ID" value="NKZ10796.1"/>
    <property type="molecule type" value="Genomic_DNA"/>
</dbReference>
<dbReference type="Pfam" id="PF17765">
    <property type="entry name" value="MLTR_LBD"/>
    <property type="match status" value="1"/>
</dbReference>
<dbReference type="Pfam" id="PF13560">
    <property type="entry name" value="HTH_31"/>
    <property type="match status" value="1"/>
</dbReference>
<dbReference type="Gene3D" id="3.30.450.180">
    <property type="match status" value="1"/>
</dbReference>
<dbReference type="RefSeq" id="WP_044514898.1">
    <property type="nucleotide sequence ID" value="NZ_HG322951.1"/>
</dbReference>
<dbReference type="GO" id="GO:0003677">
    <property type="term" value="F:DNA binding"/>
    <property type="evidence" value="ECO:0007669"/>
    <property type="project" value="InterPro"/>
</dbReference>
<organism evidence="2 3">
    <name type="scientific">Mycolicibacterium septicum DSM 44393</name>
    <dbReference type="NCBI Taxonomy" id="1341646"/>
    <lineage>
        <taxon>Bacteria</taxon>
        <taxon>Bacillati</taxon>
        <taxon>Actinomycetota</taxon>
        <taxon>Actinomycetes</taxon>
        <taxon>Mycobacteriales</taxon>
        <taxon>Mycobacteriaceae</taxon>
        <taxon>Mycolicibacterium</taxon>
    </lineage>
</organism>
<accession>A0A7X6MLW8</accession>
<evidence type="ECO:0000259" key="1">
    <source>
        <dbReference type="PROSITE" id="PS50943"/>
    </source>
</evidence>
<dbReference type="CDD" id="cd00093">
    <property type="entry name" value="HTH_XRE"/>
    <property type="match status" value="1"/>
</dbReference>
<comment type="caution">
    <text evidence="2">The sequence shown here is derived from an EMBL/GenBank/DDBJ whole genome shotgun (WGS) entry which is preliminary data.</text>
</comment>
<protein>
    <submittedName>
        <fullName evidence="2">Helix-turn-helix domain-containing protein</fullName>
    </submittedName>
</protein>
<proteinExistence type="predicted"/>
<dbReference type="Gene3D" id="1.10.260.40">
    <property type="entry name" value="lambda repressor-like DNA-binding domains"/>
    <property type="match status" value="1"/>
</dbReference>
<dbReference type="PROSITE" id="PS50943">
    <property type="entry name" value="HTH_CROC1"/>
    <property type="match status" value="1"/>
</dbReference>
<name>A0A7X6MLW8_9MYCO</name>
<gene>
    <name evidence="2" type="ORF">HGA11_07375</name>
</gene>
<dbReference type="AlphaFoldDB" id="A0A7X6MLW8"/>
<dbReference type="Proteomes" id="UP000518188">
    <property type="component" value="Unassembled WGS sequence"/>
</dbReference>
<evidence type="ECO:0000313" key="2">
    <source>
        <dbReference type="EMBL" id="NKZ10796.1"/>
    </source>
</evidence>